<comment type="caution">
    <text evidence="1">The sequence shown here is derived from an EMBL/GenBank/DDBJ whole genome shotgun (WGS) entry which is preliminary data.</text>
</comment>
<keyword evidence="2" id="KW-1185">Reference proteome</keyword>
<evidence type="ECO:0008006" key="3">
    <source>
        <dbReference type="Google" id="ProtNLM"/>
    </source>
</evidence>
<dbReference type="AlphaFoldDB" id="A0A8J8CK91"/>
<dbReference type="Proteomes" id="UP000646053">
    <property type="component" value="Unassembled WGS sequence"/>
</dbReference>
<organism evidence="1 2">
    <name type="scientific">Myxacorys almedinensis A</name>
    <dbReference type="NCBI Taxonomy" id="2690445"/>
    <lineage>
        <taxon>Bacteria</taxon>
        <taxon>Bacillati</taxon>
        <taxon>Cyanobacteriota</taxon>
        <taxon>Cyanophyceae</taxon>
        <taxon>Leptolyngbyales</taxon>
        <taxon>Leptolyngbyaceae</taxon>
        <taxon>Myxacorys</taxon>
        <taxon>Myxacorys almedinensis</taxon>
    </lineage>
</organism>
<name>A0A8J8CK91_9CYAN</name>
<protein>
    <recommendedName>
        <fullName evidence="3">FkbM family methyltransferase</fullName>
    </recommendedName>
</protein>
<dbReference type="InterPro" id="IPR029063">
    <property type="entry name" value="SAM-dependent_MTases_sf"/>
</dbReference>
<gene>
    <name evidence="1" type="ORF">GS601_18765</name>
</gene>
<accession>A0A8J8CK91</accession>
<dbReference type="EMBL" id="WVIE01000028">
    <property type="protein sequence ID" value="NDJ19309.1"/>
    <property type="molecule type" value="Genomic_DNA"/>
</dbReference>
<dbReference type="SUPFAM" id="SSF53335">
    <property type="entry name" value="S-adenosyl-L-methionine-dependent methyltransferases"/>
    <property type="match status" value="1"/>
</dbReference>
<dbReference type="RefSeq" id="WP_162424838.1">
    <property type="nucleotide sequence ID" value="NZ_WVIE01000028.1"/>
</dbReference>
<proteinExistence type="predicted"/>
<reference evidence="1" key="1">
    <citation type="submission" date="2019-12" db="EMBL/GenBank/DDBJ databases">
        <title>High-Quality draft genome sequences of three cyanobacteria isolated from the limestone walls of the Old Cathedral of Coimbra.</title>
        <authorList>
            <person name="Tiago I."/>
            <person name="Soares F."/>
            <person name="Portugal A."/>
        </authorList>
    </citation>
    <scope>NUCLEOTIDE SEQUENCE</scope>
    <source>
        <strain evidence="1">A</strain>
    </source>
</reference>
<sequence>MQLSPGKRIGIHGYIYIFRDDFEPAVRCAIDRYVSPGMTCYDIGANIGLWTLRIQEIVGRSGQGLCV</sequence>
<evidence type="ECO:0000313" key="2">
    <source>
        <dbReference type="Proteomes" id="UP000646053"/>
    </source>
</evidence>
<evidence type="ECO:0000313" key="1">
    <source>
        <dbReference type="EMBL" id="NDJ19309.1"/>
    </source>
</evidence>